<feature type="transmembrane region" description="Helical" evidence="2">
    <location>
        <begin position="192"/>
        <end position="210"/>
    </location>
</feature>
<evidence type="ECO:0000313" key="4">
    <source>
        <dbReference type="Proteomes" id="UP000243542"/>
    </source>
</evidence>
<name>A0A2A9G2I7_9PSEU</name>
<proteinExistence type="predicted"/>
<feature type="region of interest" description="Disordered" evidence="1">
    <location>
        <begin position="49"/>
        <end position="71"/>
    </location>
</feature>
<evidence type="ECO:0000256" key="2">
    <source>
        <dbReference type="SAM" id="Phobius"/>
    </source>
</evidence>
<protein>
    <recommendedName>
        <fullName evidence="5">Integral membrane protein</fullName>
    </recommendedName>
</protein>
<sequence>MVWGFLGALLSAVAYGVASVMQAVAAKATPDAGAGRVSAKSVWKSVKGPLTDSESVKGPFTDPKPVRRTPRGGRTHLRIARVRDQLAGTPDAGAGVDPRLLLRVLRQWKFVVGLGLDVLGFVAQIGALHVLPLFVVQATQAASLAVTAVAVRVFGVRLGAREWTAVAVVCAGLALLGSSAESEGANEVGLGFRLALIGTVVVLGVAGLAAGKAGRRIRTPALGLVAGLCFGVVAVSGRVIPSLAPLDLLRDPALYVVAVAGGLAMLFYATALQRGSVTTSTAMMVLGETVLPSLIGVVLLGDRTRPGFLVVALAGFVLAVAAALALARFGEPTPIEQAPEPAEH</sequence>
<dbReference type="Proteomes" id="UP000243542">
    <property type="component" value="Unassembled WGS sequence"/>
</dbReference>
<feature type="transmembrane region" description="Helical" evidence="2">
    <location>
        <begin position="108"/>
        <end position="127"/>
    </location>
</feature>
<feature type="transmembrane region" description="Helical" evidence="2">
    <location>
        <begin position="252"/>
        <end position="271"/>
    </location>
</feature>
<feature type="transmembrane region" description="Helical" evidence="2">
    <location>
        <begin position="222"/>
        <end position="240"/>
    </location>
</feature>
<dbReference type="PANTHER" id="PTHR40761:SF1">
    <property type="entry name" value="CONSERVED INTEGRAL MEMBRANE ALANINE VALINE AND LEUCINE RICH PROTEIN-RELATED"/>
    <property type="match status" value="1"/>
</dbReference>
<dbReference type="RefSeq" id="WP_387001620.1">
    <property type="nucleotide sequence ID" value="NZ_JBIAKZ010000047.1"/>
</dbReference>
<feature type="transmembrane region" description="Helical" evidence="2">
    <location>
        <begin position="6"/>
        <end position="26"/>
    </location>
</feature>
<evidence type="ECO:0000313" key="3">
    <source>
        <dbReference type="EMBL" id="PFG57638.1"/>
    </source>
</evidence>
<dbReference type="SUPFAM" id="SSF103481">
    <property type="entry name" value="Multidrug resistance efflux transporter EmrE"/>
    <property type="match status" value="1"/>
</dbReference>
<accession>A0A2A9G2I7</accession>
<feature type="transmembrane region" description="Helical" evidence="2">
    <location>
        <begin position="163"/>
        <end position="180"/>
    </location>
</feature>
<keyword evidence="4" id="KW-1185">Reference proteome</keyword>
<dbReference type="PANTHER" id="PTHR40761">
    <property type="entry name" value="CONSERVED INTEGRAL MEMBRANE ALANINE VALINE AND LEUCINE RICH PROTEIN-RELATED"/>
    <property type="match status" value="1"/>
</dbReference>
<evidence type="ECO:0000256" key="1">
    <source>
        <dbReference type="SAM" id="MobiDB-lite"/>
    </source>
</evidence>
<feature type="transmembrane region" description="Helical" evidence="2">
    <location>
        <begin position="133"/>
        <end position="151"/>
    </location>
</feature>
<dbReference type="InterPro" id="IPR037185">
    <property type="entry name" value="EmrE-like"/>
</dbReference>
<dbReference type="EMBL" id="PDJK01000001">
    <property type="protein sequence ID" value="PFG57638.1"/>
    <property type="molecule type" value="Genomic_DNA"/>
</dbReference>
<reference evidence="3 4" key="1">
    <citation type="submission" date="2017-10" db="EMBL/GenBank/DDBJ databases">
        <title>Sequencing the genomes of 1000 actinobacteria strains.</title>
        <authorList>
            <person name="Klenk H.-P."/>
        </authorList>
    </citation>
    <scope>NUCLEOTIDE SEQUENCE [LARGE SCALE GENOMIC DNA]</scope>
    <source>
        <strain evidence="3 4">DSM 46092</strain>
    </source>
</reference>
<comment type="caution">
    <text evidence="3">The sequence shown here is derived from an EMBL/GenBank/DDBJ whole genome shotgun (WGS) entry which is preliminary data.</text>
</comment>
<feature type="transmembrane region" description="Helical" evidence="2">
    <location>
        <begin position="307"/>
        <end position="327"/>
    </location>
</feature>
<keyword evidence="2" id="KW-0812">Transmembrane</keyword>
<keyword evidence="2" id="KW-0472">Membrane</keyword>
<gene>
    <name evidence="3" type="ORF">ATK36_1233</name>
</gene>
<organism evidence="3 4">
    <name type="scientific">Amycolatopsis sulphurea</name>
    <dbReference type="NCBI Taxonomy" id="76022"/>
    <lineage>
        <taxon>Bacteria</taxon>
        <taxon>Bacillati</taxon>
        <taxon>Actinomycetota</taxon>
        <taxon>Actinomycetes</taxon>
        <taxon>Pseudonocardiales</taxon>
        <taxon>Pseudonocardiaceae</taxon>
        <taxon>Amycolatopsis</taxon>
    </lineage>
</organism>
<dbReference type="AlphaFoldDB" id="A0A2A9G2I7"/>
<keyword evidence="2" id="KW-1133">Transmembrane helix</keyword>
<evidence type="ECO:0008006" key="5">
    <source>
        <dbReference type="Google" id="ProtNLM"/>
    </source>
</evidence>